<organism evidence="3 4">
    <name type="scientific">Vitrella brassicaformis (strain CCMP3155)</name>
    <dbReference type="NCBI Taxonomy" id="1169540"/>
    <lineage>
        <taxon>Eukaryota</taxon>
        <taxon>Sar</taxon>
        <taxon>Alveolata</taxon>
        <taxon>Colpodellida</taxon>
        <taxon>Vitrellaceae</taxon>
        <taxon>Vitrella</taxon>
    </lineage>
</organism>
<gene>
    <name evidence="3" type="ORF">Vbra_4605</name>
</gene>
<dbReference type="PROSITE" id="PS50858">
    <property type="entry name" value="BSD"/>
    <property type="match status" value="1"/>
</dbReference>
<feature type="region of interest" description="Disordered" evidence="1">
    <location>
        <begin position="163"/>
        <end position="209"/>
    </location>
</feature>
<evidence type="ECO:0000256" key="1">
    <source>
        <dbReference type="SAM" id="MobiDB-lite"/>
    </source>
</evidence>
<dbReference type="EMBL" id="CDMY01000792">
    <property type="protein sequence ID" value="CEM33809.1"/>
    <property type="molecule type" value="Genomic_DNA"/>
</dbReference>
<name>A0A0G4GSZ2_VITBC</name>
<dbReference type="SMART" id="SM00751">
    <property type="entry name" value="BSD"/>
    <property type="match status" value="1"/>
</dbReference>
<feature type="compositionally biased region" description="Low complexity" evidence="1">
    <location>
        <begin position="163"/>
        <end position="172"/>
    </location>
</feature>
<protein>
    <recommendedName>
        <fullName evidence="2">BSD domain-containing protein</fullName>
    </recommendedName>
</protein>
<feature type="compositionally biased region" description="Basic and acidic residues" evidence="1">
    <location>
        <begin position="398"/>
        <end position="408"/>
    </location>
</feature>
<dbReference type="GO" id="GO:0006289">
    <property type="term" value="P:nucleotide-excision repair"/>
    <property type="evidence" value="ECO:0007669"/>
    <property type="project" value="InterPro"/>
</dbReference>
<dbReference type="Pfam" id="PF03909">
    <property type="entry name" value="BSD"/>
    <property type="match status" value="1"/>
</dbReference>
<evidence type="ECO:0000259" key="2">
    <source>
        <dbReference type="PROSITE" id="PS50858"/>
    </source>
</evidence>
<feature type="region of interest" description="Disordered" evidence="1">
    <location>
        <begin position="378"/>
        <end position="408"/>
    </location>
</feature>
<dbReference type="PANTHER" id="PTHR12856">
    <property type="entry name" value="TRANSCRIPTION INITIATION FACTOR IIH-RELATED"/>
    <property type="match status" value="1"/>
</dbReference>
<feature type="compositionally biased region" description="Basic and acidic residues" evidence="1">
    <location>
        <begin position="590"/>
        <end position="608"/>
    </location>
</feature>
<sequence>MSEQEVPLHSNITVKYKQKEWTLLATNYRLLLVNAANEKRLLFYTSVQKVQRSKQDMERAVLKFVLRPGAHTGPDEIGGDKAIVEFTHSDVTTRQQECTKVYEAVLEGIAKRTQATSQPAAAEPKPTVVQIDHEYHQFLSERLLTHYKQALLNPERRDAAAAKGISSAASAAQLPDMDHADEDAADGTGRSKKEGGDGGRTAAPDNGTETAELRMAYSLLVLGNDVAKTAGQRDRGGKKDDKVERVPLMTDDVFWRVHYETLLHYVLDHPGLVRTFLRQEPTHRRAYLLQKGQSVEHAADKDLPHLHVDKDLLVETLFRVMESKYQSEEHGDGGGARDYEFADVFATMGDMRAATTAADHHGAAEGGTRRGLVRRMQILGPPPAKPTSPKRATTSGESGKDRAPRPKEYQHVSEAALREMFTEYPQLKARYDRLVPHHLSHVEFWQKLFRSRLYHRLVGKEGPSLSVESDEENVVVRGLEKQLLHAQGPTTPEVQESVLPSVDLIASEAVRRKGFGTRDSFTSLAGDLSYYTRPSQYQLLVNRFNNQSRKNLFNEAAIAAATKPSPPELTAPASSRPPVVVKQEPESPQADERRAGKRPRDDDRHDHLIREVLLDDLPLDRSPSKRIRPNQRAMDGSATAERLPLDRQSVFTKLRATSAAAGSVGEPPVAGRTHGTDRATGELMTNFQNWKPSFLLKIHPDVTEGKTAIAVFTQAVSTGKKITAKSAGVDSRVSDALQRELVKARELLQHFWTEHLPIPTATKPIDNSMATDGHVPLPDEQRETVQRLADGLTKVKMEIQTLLGDEKRAARARQQRDAGGSDKGKKGSSKRPGRAEDAMRAYEDAQAMAEGLMHMINEARAVAKAVYDV</sequence>
<feature type="region of interest" description="Disordered" evidence="1">
    <location>
        <begin position="805"/>
        <end position="840"/>
    </location>
</feature>
<evidence type="ECO:0000313" key="3">
    <source>
        <dbReference type="EMBL" id="CEM33809.1"/>
    </source>
</evidence>
<feature type="region of interest" description="Disordered" evidence="1">
    <location>
        <begin position="563"/>
        <end position="608"/>
    </location>
</feature>
<dbReference type="GO" id="GO:0000439">
    <property type="term" value="C:transcription factor TFIIH core complex"/>
    <property type="evidence" value="ECO:0007669"/>
    <property type="project" value="InterPro"/>
</dbReference>
<evidence type="ECO:0000313" key="4">
    <source>
        <dbReference type="Proteomes" id="UP000041254"/>
    </source>
</evidence>
<dbReference type="AlphaFoldDB" id="A0A0G4GSZ2"/>
<dbReference type="GO" id="GO:0006351">
    <property type="term" value="P:DNA-templated transcription"/>
    <property type="evidence" value="ECO:0007669"/>
    <property type="project" value="InterPro"/>
</dbReference>
<reference evidence="3 4" key="1">
    <citation type="submission" date="2014-11" db="EMBL/GenBank/DDBJ databases">
        <authorList>
            <person name="Zhu J."/>
            <person name="Qi W."/>
            <person name="Song R."/>
        </authorList>
    </citation>
    <scope>NUCLEOTIDE SEQUENCE [LARGE SCALE GENOMIC DNA]</scope>
</reference>
<accession>A0A0G4GSZ2</accession>
<proteinExistence type="predicted"/>
<dbReference type="InParanoid" id="A0A0G4GSZ2"/>
<dbReference type="Proteomes" id="UP000041254">
    <property type="component" value="Unassembled WGS sequence"/>
</dbReference>
<feature type="domain" description="BSD" evidence="2">
    <location>
        <begin position="417"/>
        <end position="456"/>
    </location>
</feature>
<feature type="compositionally biased region" description="Basic and acidic residues" evidence="1">
    <location>
        <begin position="805"/>
        <end position="825"/>
    </location>
</feature>
<dbReference type="VEuPathDB" id="CryptoDB:Vbra_4605"/>
<dbReference type="InterPro" id="IPR005607">
    <property type="entry name" value="BSD_dom"/>
</dbReference>
<dbReference type="InterPro" id="IPR027079">
    <property type="entry name" value="Tfb1/GTF2H1"/>
</dbReference>
<keyword evidence="4" id="KW-1185">Reference proteome</keyword>